<dbReference type="InterPro" id="IPR045051">
    <property type="entry name" value="SBT"/>
</dbReference>
<feature type="domain" description="Inhibitor I9" evidence="4">
    <location>
        <begin position="4"/>
        <end position="70"/>
    </location>
</feature>
<accession>A0AAN9XG75</accession>
<keyword evidence="3" id="KW-0732">Signal</keyword>
<dbReference type="Gene3D" id="3.40.50.200">
    <property type="entry name" value="Peptidase S8/S53 domain"/>
    <property type="match status" value="1"/>
</dbReference>
<sequence length="132" mass="14808">MAKSDMPISFNHHSVWYKSVLESVSDSAEILYTYDNAIHGFSSRLTHEEAELLRTKGEILKVLPEKIYKTLTTRTPHFLGLDKIVDMFPESNEGSDVIIGVLDSGVWPESKSFDDMDMGPFLGLGKESVNQV</sequence>
<comment type="similarity">
    <text evidence="2">Belongs to the peptidase S8 family.</text>
</comment>
<dbReference type="GO" id="GO:0005576">
    <property type="term" value="C:extracellular region"/>
    <property type="evidence" value="ECO:0007669"/>
    <property type="project" value="UniProtKB-SubCell"/>
</dbReference>
<comment type="caution">
    <text evidence="5">The sequence shown here is derived from an EMBL/GenBank/DDBJ whole genome shotgun (WGS) entry which is preliminary data.</text>
</comment>
<evidence type="ECO:0000256" key="2">
    <source>
        <dbReference type="ARBA" id="ARBA00011073"/>
    </source>
</evidence>
<gene>
    <name evidence="5" type="ORF">VNO78_25893</name>
</gene>
<reference evidence="5 6" key="1">
    <citation type="submission" date="2024-01" db="EMBL/GenBank/DDBJ databases">
        <title>The genomes of 5 underutilized Papilionoideae crops provide insights into root nodulation and disease resistanc.</title>
        <authorList>
            <person name="Jiang F."/>
        </authorList>
    </citation>
    <scope>NUCLEOTIDE SEQUENCE [LARGE SCALE GENOMIC DNA]</scope>
    <source>
        <strain evidence="5">DUOXIRENSHENG_FW03</strain>
        <tissue evidence="5">Leaves</tissue>
    </source>
</reference>
<dbReference type="GO" id="GO:0004252">
    <property type="term" value="F:serine-type endopeptidase activity"/>
    <property type="evidence" value="ECO:0007669"/>
    <property type="project" value="InterPro"/>
</dbReference>
<evidence type="ECO:0000256" key="1">
    <source>
        <dbReference type="ARBA" id="ARBA00004613"/>
    </source>
</evidence>
<dbReference type="PANTHER" id="PTHR10795">
    <property type="entry name" value="PROPROTEIN CONVERTASE SUBTILISIN/KEXIN"/>
    <property type="match status" value="1"/>
</dbReference>
<dbReference type="InterPro" id="IPR037045">
    <property type="entry name" value="S8pro/Inhibitor_I9_sf"/>
</dbReference>
<dbReference type="Proteomes" id="UP001386955">
    <property type="component" value="Unassembled WGS sequence"/>
</dbReference>
<proteinExistence type="inferred from homology"/>
<organism evidence="5 6">
    <name type="scientific">Psophocarpus tetragonolobus</name>
    <name type="common">Winged bean</name>
    <name type="synonym">Dolichos tetragonolobus</name>
    <dbReference type="NCBI Taxonomy" id="3891"/>
    <lineage>
        <taxon>Eukaryota</taxon>
        <taxon>Viridiplantae</taxon>
        <taxon>Streptophyta</taxon>
        <taxon>Embryophyta</taxon>
        <taxon>Tracheophyta</taxon>
        <taxon>Spermatophyta</taxon>
        <taxon>Magnoliopsida</taxon>
        <taxon>eudicotyledons</taxon>
        <taxon>Gunneridae</taxon>
        <taxon>Pentapetalae</taxon>
        <taxon>rosids</taxon>
        <taxon>fabids</taxon>
        <taxon>Fabales</taxon>
        <taxon>Fabaceae</taxon>
        <taxon>Papilionoideae</taxon>
        <taxon>50 kb inversion clade</taxon>
        <taxon>NPAAA clade</taxon>
        <taxon>indigoferoid/millettioid clade</taxon>
        <taxon>Phaseoleae</taxon>
        <taxon>Psophocarpus</taxon>
    </lineage>
</organism>
<dbReference type="InterPro" id="IPR036852">
    <property type="entry name" value="Peptidase_S8/S53_dom_sf"/>
</dbReference>
<evidence type="ECO:0000256" key="3">
    <source>
        <dbReference type="ARBA" id="ARBA00022729"/>
    </source>
</evidence>
<dbReference type="AlphaFoldDB" id="A0AAN9XG75"/>
<dbReference type="Gene3D" id="3.30.70.80">
    <property type="entry name" value="Peptidase S8 propeptide/proteinase inhibitor I9"/>
    <property type="match status" value="1"/>
</dbReference>
<keyword evidence="6" id="KW-1185">Reference proteome</keyword>
<dbReference type="Pfam" id="PF05922">
    <property type="entry name" value="Inhibitor_I9"/>
    <property type="match status" value="1"/>
</dbReference>
<evidence type="ECO:0000313" key="6">
    <source>
        <dbReference type="Proteomes" id="UP001386955"/>
    </source>
</evidence>
<dbReference type="InterPro" id="IPR010259">
    <property type="entry name" value="S8pro/Inhibitor_I9"/>
</dbReference>
<dbReference type="GO" id="GO:0006508">
    <property type="term" value="P:proteolysis"/>
    <property type="evidence" value="ECO:0007669"/>
    <property type="project" value="InterPro"/>
</dbReference>
<protein>
    <recommendedName>
        <fullName evidence="4">Inhibitor I9 domain-containing protein</fullName>
    </recommendedName>
</protein>
<comment type="subcellular location">
    <subcellularLocation>
        <location evidence="1">Secreted</location>
    </subcellularLocation>
</comment>
<name>A0AAN9XG75_PSOTE</name>
<evidence type="ECO:0000313" key="5">
    <source>
        <dbReference type="EMBL" id="KAK7390584.1"/>
    </source>
</evidence>
<evidence type="ECO:0000259" key="4">
    <source>
        <dbReference type="Pfam" id="PF05922"/>
    </source>
</evidence>
<dbReference type="EMBL" id="JAYMYS010000006">
    <property type="protein sequence ID" value="KAK7390584.1"/>
    <property type="molecule type" value="Genomic_DNA"/>
</dbReference>
<dbReference type="SUPFAM" id="SSF52743">
    <property type="entry name" value="Subtilisin-like"/>
    <property type="match status" value="1"/>
</dbReference>